<dbReference type="OrthoDB" id="6020750at2759"/>
<reference evidence="1 2" key="1">
    <citation type="submission" date="2013-12" db="EMBL/GenBank/DDBJ databases">
        <title>Draft genome of the parsitic nematode Ancylostoma duodenale.</title>
        <authorList>
            <person name="Mitreva M."/>
        </authorList>
    </citation>
    <scope>NUCLEOTIDE SEQUENCE [LARGE SCALE GENOMIC DNA]</scope>
    <source>
        <strain evidence="1 2">Zhejiang</strain>
    </source>
</reference>
<name>A0A0C2H141_9BILA</name>
<dbReference type="EMBL" id="KN728878">
    <property type="protein sequence ID" value="KIH63106.1"/>
    <property type="molecule type" value="Genomic_DNA"/>
</dbReference>
<accession>A0A0C2H141</accession>
<proteinExistence type="predicted"/>
<dbReference type="Proteomes" id="UP000054047">
    <property type="component" value="Unassembled WGS sequence"/>
</dbReference>
<keyword evidence="2" id="KW-1185">Reference proteome</keyword>
<evidence type="ECO:0000313" key="2">
    <source>
        <dbReference type="Proteomes" id="UP000054047"/>
    </source>
</evidence>
<gene>
    <name evidence="1" type="ORF">ANCDUO_06599</name>
</gene>
<dbReference type="AlphaFoldDB" id="A0A0C2H141"/>
<organism evidence="1 2">
    <name type="scientific">Ancylostoma duodenale</name>
    <dbReference type="NCBI Taxonomy" id="51022"/>
    <lineage>
        <taxon>Eukaryota</taxon>
        <taxon>Metazoa</taxon>
        <taxon>Ecdysozoa</taxon>
        <taxon>Nematoda</taxon>
        <taxon>Chromadorea</taxon>
        <taxon>Rhabditida</taxon>
        <taxon>Rhabditina</taxon>
        <taxon>Rhabditomorpha</taxon>
        <taxon>Strongyloidea</taxon>
        <taxon>Ancylostomatidae</taxon>
        <taxon>Ancylostomatinae</taxon>
        <taxon>Ancylostoma</taxon>
    </lineage>
</organism>
<sequence length="97" mass="10637">MRTTAANALLERSKPRSPCISCPLPANKDGHTTRCSRFANPVAKSVQATKLGLCERCLKSTYEDDCGAQCARCGRPQNVLLCANRQSVAANFKRRRP</sequence>
<protein>
    <submittedName>
        <fullName evidence="1">Uncharacterized protein</fullName>
    </submittedName>
</protein>
<evidence type="ECO:0000313" key="1">
    <source>
        <dbReference type="EMBL" id="KIH63106.1"/>
    </source>
</evidence>